<name>A0A395MBT8_9HYPO</name>
<accession>A0A395MBT8</accession>
<evidence type="ECO:0000313" key="2">
    <source>
        <dbReference type="EMBL" id="RFN44559.1"/>
    </source>
</evidence>
<comment type="caution">
    <text evidence="2">The sequence shown here is derived from an EMBL/GenBank/DDBJ whole genome shotgun (WGS) entry which is preliminary data.</text>
</comment>
<feature type="compositionally biased region" description="Polar residues" evidence="1">
    <location>
        <begin position="123"/>
        <end position="148"/>
    </location>
</feature>
<feature type="region of interest" description="Disordered" evidence="1">
    <location>
        <begin position="288"/>
        <end position="315"/>
    </location>
</feature>
<gene>
    <name evidence="2" type="ORF">FIE12Z_11205</name>
</gene>
<evidence type="ECO:0000313" key="3">
    <source>
        <dbReference type="Proteomes" id="UP000265631"/>
    </source>
</evidence>
<protein>
    <submittedName>
        <fullName evidence="2">Uncharacterized protein</fullName>
    </submittedName>
</protein>
<organism evidence="2 3">
    <name type="scientific">Fusarium flagelliforme</name>
    <dbReference type="NCBI Taxonomy" id="2675880"/>
    <lineage>
        <taxon>Eukaryota</taxon>
        <taxon>Fungi</taxon>
        <taxon>Dikarya</taxon>
        <taxon>Ascomycota</taxon>
        <taxon>Pezizomycotina</taxon>
        <taxon>Sordariomycetes</taxon>
        <taxon>Hypocreomycetidae</taxon>
        <taxon>Hypocreales</taxon>
        <taxon>Nectriaceae</taxon>
        <taxon>Fusarium</taxon>
        <taxon>Fusarium incarnatum-equiseti species complex</taxon>
    </lineage>
</organism>
<evidence type="ECO:0000256" key="1">
    <source>
        <dbReference type="SAM" id="MobiDB-lite"/>
    </source>
</evidence>
<feature type="region of interest" description="Disordered" evidence="1">
    <location>
        <begin position="20"/>
        <end position="64"/>
    </location>
</feature>
<proteinExistence type="predicted"/>
<keyword evidence="3" id="KW-1185">Reference proteome</keyword>
<feature type="region of interest" description="Disordered" evidence="1">
    <location>
        <begin position="116"/>
        <end position="179"/>
    </location>
</feature>
<dbReference type="EMBL" id="PXXK01000422">
    <property type="protein sequence ID" value="RFN44559.1"/>
    <property type="molecule type" value="Genomic_DNA"/>
</dbReference>
<sequence>MPGNIFSAWRAKFKNDVQTRARVDKSEDPGSDDNILTKSLDLTYERSPSQNSSSSHIARWLKPKRRKTTSTSTWVKEVSKFTGLLQLLFGDLQLTVPPAEALSAPRADLSDAFHHARERWSQDRSSSGQPTTGVPYSFNSDQRSSQTARDGFEQERSPELSTPIVEKDPPQLAPLPDLSQCSLERSTTLRACIEKASDDFVIDCKSQRHTSKTNMHHNLTPRPRIPISRPKALPIATVRPLERKKRIKSRPLPPQDASTYSENNVLAPFVPDLKERCYSLPRAGPHCAAGRSVTAEPDAKQDSEQESASRSTSITTLQLPQSVFEAPILSEQNVYSLTMVGVQSIPKPAVRLQLSNRFSSQGSNTTHSSIGLSLC</sequence>
<dbReference type="AlphaFoldDB" id="A0A395MBT8"/>
<feature type="compositionally biased region" description="Polar residues" evidence="1">
    <location>
        <begin position="306"/>
        <end position="315"/>
    </location>
</feature>
<feature type="compositionally biased region" description="Polar residues" evidence="1">
    <location>
        <begin position="46"/>
        <end position="56"/>
    </location>
</feature>
<reference evidence="2 3" key="1">
    <citation type="journal article" date="2018" name="PLoS Pathog.">
        <title>Evolution of structural diversity of trichothecenes, a family of toxins produced by plant pathogenic and entomopathogenic fungi.</title>
        <authorList>
            <person name="Proctor R.H."/>
            <person name="McCormick S.P."/>
            <person name="Kim H.S."/>
            <person name="Cardoza R.E."/>
            <person name="Stanley A.M."/>
            <person name="Lindo L."/>
            <person name="Kelly A."/>
            <person name="Brown D.W."/>
            <person name="Lee T."/>
            <person name="Vaughan M.M."/>
            <person name="Alexander N.J."/>
            <person name="Busman M."/>
            <person name="Gutierrez S."/>
        </authorList>
    </citation>
    <scope>NUCLEOTIDE SEQUENCE [LARGE SCALE GENOMIC DNA]</scope>
    <source>
        <strain evidence="2 3">NRRL 13405</strain>
    </source>
</reference>
<dbReference type="Proteomes" id="UP000265631">
    <property type="component" value="Unassembled WGS sequence"/>
</dbReference>